<dbReference type="GO" id="GO:0006417">
    <property type="term" value="P:regulation of translation"/>
    <property type="evidence" value="ECO:0007669"/>
    <property type="project" value="TreeGrafter"/>
</dbReference>
<dbReference type="Pfam" id="PF10099">
    <property type="entry name" value="RskA_C"/>
    <property type="match status" value="1"/>
</dbReference>
<gene>
    <name evidence="3" type="ORF">CBW24_11180</name>
</gene>
<dbReference type="PANTHER" id="PTHR37461">
    <property type="entry name" value="ANTI-SIGMA-K FACTOR RSKA"/>
    <property type="match status" value="1"/>
</dbReference>
<accession>A0A291M0Q9</accession>
<feature type="domain" description="Anti-sigma K factor RskA C-terminal" evidence="2">
    <location>
        <begin position="130"/>
        <end position="255"/>
    </location>
</feature>
<name>A0A291M0Q9_9RHOB</name>
<proteinExistence type="predicted"/>
<protein>
    <recommendedName>
        <fullName evidence="2">Anti-sigma K factor RskA C-terminal domain-containing protein</fullName>
    </recommendedName>
</protein>
<dbReference type="Proteomes" id="UP000219050">
    <property type="component" value="Chromosome"/>
</dbReference>
<dbReference type="GO" id="GO:0016989">
    <property type="term" value="F:sigma factor antagonist activity"/>
    <property type="evidence" value="ECO:0007669"/>
    <property type="project" value="TreeGrafter"/>
</dbReference>
<evidence type="ECO:0000256" key="1">
    <source>
        <dbReference type="SAM" id="MobiDB-lite"/>
    </source>
</evidence>
<sequence>MAPPEPDQTKGMSERMSDATGPMTGSDGPGPDDRALAAEYVLGLLAPSEADAFETRLTHEPALRDELALWQGYLTAMTAQVPETVPPARVKRRVETALFGAPQAGATAAGARGGWFARLTGRRALGAMSLAAAAGIAALVVMTPQTRGPQAPLDPGYAAELVSENSGYLFSAAWSPDQQAVAVTRLEGAPRPDRAEELWLIAQDAAPVSLGLLDPSGQSVITVPAPLAEQMAGAVLAVSDEPPGGAPGAAPTGEVLAAGPVQEI</sequence>
<reference evidence="3 4" key="1">
    <citation type="submission" date="2017-05" db="EMBL/GenBank/DDBJ databases">
        <title>Comparative genomic and metabolic analysis of manganese-oxidizing mechanisms in Celeribater manganoxidans DY25T: its adaption to the environment of polymetallic nodule.</title>
        <authorList>
            <person name="Wang X."/>
        </authorList>
    </citation>
    <scope>NUCLEOTIDE SEQUENCE [LARGE SCALE GENOMIC DNA]</scope>
    <source>
        <strain evidence="3 4">DY25</strain>
    </source>
</reference>
<evidence type="ECO:0000313" key="4">
    <source>
        <dbReference type="Proteomes" id="UP000219050"/>
    </source>
</evidence>
<dbReference type="PANTHER" id="PTHR37461:SF1">
    <property type="entry name" value="ANTI-SIGMA-K FACTOR RSKA"/>
    <property type="match status" value="1"/>
</dbReference>
<dbReference type="InterPro" id="IPR018764">
    <property type="entry name" value="RskA_C"/>
</dbReference>
<dbReference type="InterPro" id="IPR051474">
    <property type="entry name" value="Anti-sigma-K/W_factor"/>
</dbReference>
<evidence type="ECO:0000313" key="3">
    <source>
        <dbReference type="EMBL" id="ATI42512.1"/>
    </source>
</evidence>
<dbReference type="AlphaFoldDB" id="A0A291M0Q9"/>
<organism evidence="3 4">
    <name type="scientific">Pacificitalea manganoxidans</name>
    <dbReference type="NCBI Taxonomy" id="1411902"/>
    <lineage>
        <taxon>Bacteria</taxon>
        <taxon>Pseudomonadati</taxon>
        <taxon>Pseudomonadota</taxon>
        <taxon>Alphaproteobacteria</taxon>
        <taxon>Rhodobacterales</taxon>
        <taxon>Paracoccaceae</taxon>
        <taxon>Pacificitalea</taxon>
    </lineage>
</organism>
<dbReference type="GO" id="GO:0005886">
    <property type="term" value="C:plasma membrane"/>
    <property type="evidence" value="ECO:0007669"/>
    <property type="project" value="InterPro"/>
</dbReference>
<dbReference type="EMBL" id="CP021404">
    <property type="protein sequence ID" value="ATI42512.1"/>
    <property type="molecule type" value="Genomic_DNA"/>
</dbReference>
<keyword evidence="4" id="KW-1185">Reference proteome</keyword>
<evidence type="ECO:0000259" key="2">
    <source>
        <dbReference type="Pfam" id="PF10099"/>
    </source>
</evidence>
<feature type="region of interest" description="Disordered" evidence="1">
    <location>
        <begin position="242"/>
        <end position="264"/>
    </location>
</feature>
<dbReference type="KEGG" id="cmag:CBW24_11180"/>
<feature type="region of interest" description="Disordered" evidence="1">
    <location>
        <begin position="1"/>
        <end position="33"/>
    </location>
</feature>